<evidence type="ECO:0000313" key="1">
    <source>
        <dbReference type="EMBL" id="GFH35766.1"/>
    </source>
</evidence>
<organism evidence="1 2">
    <name type="scientific">Streptomyces pacificus</name>
    <dbReference type="NCBI Taxonomy" id="2705029"/>
    <lineage>
        <taxon>Bacteria</taxon>
        <taxon>Bacillati</taxon>
        <taxon>Actinomycetota</taxon>
        <taxon>Actinomycetes</taxon>
        <taxon>Kitasatosporales</taxon>
        <taxon>Streptomycetaceae</taxon>
        <taxon>Streptomyces</taxon>
    </lineage>
</organism>
<protein>
    <submittedName>
        <fullName evidence="1">Uncharacterized protein</fullName>
    </submittedName>
</protein>
<dbReference type="Proteomes" id="UP000484988">
    <property type="component" value="Unassembled WGS sequence"/>
</dbReference>
<gene>
    <name evidence="1" type="ORF">SCWH03_19880</name>
</gene>
<dbReference type="AlphaFoldDB" id="A0A6A0AS64"/>
<name>A0A6A0AS64_9ACTN</name>
<reference evidence="1 2" key="1">
    <citation type="submission" date="2020-02" db="EMBL/GenBank/DDBJ databases">
        <title>Whole Genome Shotgun Sequence of Streptomyces sp. strain CWH03.</title>
        <authorList>
            <person name="Dohra H."/>
            <person name="Kodani S."/>
            <person name="Yamamura H."/>
        </authorList>
    </citation>
    <scope>NUCLEOTIDE SEQUENCE [LARGE SCALE GENOMIC DNA]</scope>
    <source>
        <strain evidence="1 2">CWH03</strain>
    </source>
</reference>
<sequence length="64" mass="6785">MAEARCLGHALARLPAALFCEPGPTVIKGVQRGLIPPPDVRLPLLSVGKATVADALERLSRLEE</sequence>
<dbReference type="EMBL" id="BLLG01000004">
    <property type="protein sequence ID" value="GFH35766.1"/>
    <property type="molecule type" value="Genomic_DNA"/>
</dbReference>
<comment type="caution">
    <text evidence="1">The sequence shown here is derived from an EMBL/GenBank/DDBJ whole genome shotgun (WGS) entry which is preliminary data.</text>
</comment>
<evidence type="ECO:0000313" key="2">
    <source>
        <dbReference type="Proteomes" id="UP000484988"/>
    </source>
</evidence>
<proteinExistence type="predicted"/>
<keyword evidence="2" id="KW-1185">Reference proteome</keyword>
<accession>A0A6A0AS64</accession>